<evidence type="ECO:0000256" key="2">
    <source>
        <dbReference type="SAM" id="MobiDB-lite"/>
    </source>
</evidence>
<comment type="caution">
    <text evidence="3">The sequence shown here is derived from an EMBL/GenBank/DDBJ whole genome shotgun (WGS) entry which is preliminary data.</text>
</comment>
<feature type="region of interest" description="Disordered" evidence="2">
    <location>
        <begin position="188"/>
        <end position="224"/>
    </location>
</feature>
<feature type="compositionally biased region" description="Basic and acidic residues" evidence="2">
    <location>
        <begin position="16"/>
        <end position="29"/>
    </location>
</feature>
<name>A0A8J8T8M9_HALGN</name>
<reference evidence="3" key="1">
    <citation type="submission" date="2019-06" db="EMBL/GenBank/DDBJ databases">
        <authorList>
            <person name="Zheng W."/>
        </authorList>
    </citation>
    <scope>NUCLEOTIDE SEQUENCE</scope>
    <source>
        <strain evidence="3">QDHG01</strain>
    </source>
</reference>
<feature type="region of interest" description="Disordered" evidence="2">
    <location>
        <begin position="778"/>
        <end position="799"/>
    </location>
</feature>
<protein>
    <submittedName>
        <fullName evidence="3">Uncharacterized protein</fullName>
    </submittedName>
</protein>
<gene>
    <name evidence="3" type="ORF">FGO68_gene15267</name>
</gene>
<feature type="region of interest" description="Disordered" evidence="2">
    <location>
        <begin position="448"/>
        <end position="480"/>
    </location>
</feature>
<feature type="region of interest" description="Disordered" evidence="2">
    <location>
        <begin position="1055"/>
        <end position="1146"/>
    </location>
</feature>
<feature type="region of interest" description="Disordered" evidence="2">
    <location>
        <begin position="1"/>
        <end position="57"/>
    </location>
</feature>
<proteinExistence type="predicted"/>
<evidence type="ECO:0000256" key="1">
    <source>
        <dbReference type="SAM" id="Coils"/>
    </source>
</evidence>
<dbReference type="OrthoDB" id="2136082at2759"/>
<feature type="compositionally biased region" description="Polar residues" evidence="2">
    <location>
        <begin position="1058"/>
        <end position="1073"/>
    </location>
</feature>
<feature type="compositionally biased region" description="Polar residues" evidence="2">
    <location>
        <begin position="1"/>
        <end position="15"/>
    </location>
</feature>
<keyword evidence="4" id="KW-1185">Reference proteome</keyword>
<dbReference type="EMBL" id="RRYP01001868">
    <property type="protein sequence ID" value="TNV85398.1"/>
    <property type="molecule type" value="Genomic_DNA"/>
</dbReference>
<keyword evidence="1" id="KW-0175">Coiled coil</keyword>
<organism evidence="3 4">
    <name type="scientific">Halteria grandinella</name>
    <dbReference type="NCBI Taxonomy" id="5974"/>
    <lineage>
        <taxon>Eukaryota</taxon>
        <taxon>Sar</taxon>
        <taxon>Alveolata</taxon>
        <taxon>Ciliophora</taxon>
        <taxon>Intramacronucleata</taxon>
        <taxon>Spirotrichea</taxon>
        <taxon>Stichotrichia</taxon>
        <taxon>Sporadotrichida</taxon>
        <taxon>Halteriidae</taxon>
        <taxon>Halteria</taxon>
    </lineage>
</organism>
<feature type="coiled-coil region" evidence="1">
    <location>
        <begin position="282"/>
        <end position="316"/>
    </location>
</feature>
<sequence length="1146" mass="132503">MFNYQETGGPQQQPPHSRDLSKRFVKSDADPGFNPKQRSLKTIQENSESNAPPSNNRQIIQVSHDKLFLRRDEDEEEYQEDFGEGEEIEEEELITYNVNGNVDYYDVNNGSHSPMQIGRKRGSFQGNSRHVKGRVVKTQRVNNQQNMYPPEAIVQQNDMSGYQPSSMHSSFIRGPQHLTGGYIQRDSSPKIVMRPSSNKPRPFSAFPMRGASGKTVRPSKHQGEGQTKLIINDWNNMQGELQIEAQNVRLVKKQPKPVALTDMLNTQYRKRLIPSNYGGKLKEELYDQNIALKLNINDYKDDNLRLRTRMKQMVAQLRGRDKLIDELYKSAYITLNGAQASSNLNKDALLLINLKREVQDLKDQLYLKDDEITSLRMSMKLTKLKELETELRLYVAECLRLRKITEQAVRLSGEIDLQRLERQLVQERERYEGLVRNMRSDIGMEKDRLKEAREREQQLQKQVSAESEAKDKVQREKQAVDRRLEELEQDKERVEKDLKRERETVNSLEDELRNIKSSQSEAMRLHRTETDGLNQTMADIKAQLSEARKVNERKDKSIADLEEQIKTLQNEIDWQRDELVELRGKNIESETVQEGLKEEIKALQSENQKITTELRDKIREYLDQQEKFHAQLQLQTKEKQQIRQELERETTAKLQQAHTQFDRQINEMREQIEDIRVSAGERESLLKAQLMSLEGVNHKLKNEVEQLQSQLKNTKQRRKSSSSSDKSDRKKSHMPPQDQKPLKPQMDSPISKIDKTESVKRLLNDSGKDQASMFLDHSKSEENTRKAAQQAPHIQAPEHKQMKEAGISMKGDLEYALNHTLQVLLGVVKALKERKVGSIRGVLSGKVYIVPEEDTQEEMEFIAVKTILEVLKVTDDGEHTAEKILGEYVRFDLVCQLCEKLGWQEDMPESKKHLNYKVLNLQSKRILNRLNAYTDSKDVTVEALFQSIKKIQVVKTKSKQEDVELLKAEDFFKCLHTLKIVKSPKVKDNLCKFLCIDEAYLGSLMFKKLIRACKDFNQSQALCGVGVKKVPLPGMEKEAPQQPKYQLPPIQLPRESQEQIPQQSLAAKQSQGNIFVPPSEDEDDKQSEYEYDEEEVSYDAQDSPSRSPGVRALQPEEVRSTPPPQRPAAKQPPKVKSEESYYDEEY</sequence>
<feature type="compositionally biased region" description="Basic and acidic residues" evidence="2">
    <location>
        <begin position="448"/>
        <end position="458"/>
    </location>
</feature>
<feature type="compositionally biased region" description="Acidic residues" evidence="2">
    <location>
        <begin position="1079"/>
        <end position="1097"/>
    </location>
</feature>
<accession>A0A8J8T8M9</accession>
<feature type="compositionally biased region" description="Basic and acidic residues" evidence="2">
    <location>
        <begin position="467"/>
        <end position="480"/>
    </location>
</feature>
<feature type="compositionally biased region" description="Low complexity" evidence="2">
    <location>
        <begin position="45"/>
        <end position="56"/>
    </location>
</feature>
<evidence type="ECO:0000313" key="4">
    <source>
        <dbReference type="Proteomes" id="UP000785679"/>
    </source>
</evidence>
<evidence type="ECO:0000313" key="3">
    <source>
        <dbReference type="EMBL" id="TNV85398.1"/>
    </source>
</evidence>
<feature type="region of interest" description="Disordered" evidence="2">
    <location>
        <begin position="708"/>
        <end position="753"/>
    </location>
</feature>
<dbReference type="Proteomes" id="UP000785679">
    <property type="component" value="Unassembled WGS sequence"/>
</dbReference>
<dbReference type="AlphaFoldDB" id="A0A8J8T8M9"/>